<feature type="region of interest" description="Disordered" evidence="1">
    <location>
        <begin position="200"/>
        <end position="248"/>
    </location>
</feature>
<evidence type="ECO:0008006" key="4">
    <source>
        <dbReference type="Google" id="ProtNLM"/>
    </source>
</evidence>
<gene>
    <name evidence="2" type="ORF">RUMHYD_02108</name>
</gene>
<evidence type="ECO:0000313" key="3">
    <source>
        <dbReference type="Proteomes" id="UP000003100"/>
    </source>
</evidence>
<evidence type="ECO:0000313" key="2">
    <source>
        <dbReference type="EMBL" id="EEG48988.1"/>
    </source>
</evidence>
<organism evidence="2 3">
    <name type="scientific">Blautia hydrogenotrophica (strain DSM 10507 / JCM 14656 / S5a33)</name>
    <name type="common">Ruminococcus hydrogenotrophicus</name>
    <dbReference type="NCBI Taxonomy" id="476272"/>
    <lineage>
        <taxon>Bacteria</taxon>
        <taxon>Bacillati</taxon>
        <taxon>Bacillota</taxon>
        <taxon>Clostridia</taxon>
        <taxon>Lachnospirales</taxon>
        <taxon>Lachnospiraceae</taxon>
        <taxon>Blautia</taxon>
    </lineage>
</organism>
<feature type="compositionally biased region" description="Polar residues" evidence="1">
    <location>
        <begin position="201"/>
        <end position="212"/>
    </location>
</feature>
<dbReference type="PATRIC" id="fig|476272.21.peg.1538"/>
<dbReference type="RefSeq" id="WP_005949181.1">
    <property type="nucleotide sequence ID" value="NZ_CP136423.1"/>
</dbReference>
<protein>
    <recommendedName>
        <fullName evidence="4">TM2 domain</fullName>
    </recommendedName>
</protein>
<dbReference type="EMBL" id="ACBZ01000111">
    <property type="protein sequence ID" value="EEG48988.1"/>
    <property type="molecule type" value="Genomic_DNA"/>
</dbReference>
<evidence type="ECO:0000256" key="1">
    <source>
        <dbReference type="SAM" id="MobiDB-lite"/>
    </source>
</evidence>
<dbReference type="AlphaFoldDB" id="C0CMM3"/>
<name>C0CMM3_BLAHS</name>
<dbReference type="eggNOG" id="ENOG5032VJN">
    <property type="taxonomic scope" value="Bacteria"/>
</dbReference>
<dbReference type="GeneID" id="86820906"/>
<sequence>MMTSKKSGFWTFLFSLLPGAGEMYLGFLKQGASIMIAFWGVFALISGFNLNFLIFLLPVLWFYSFFHTHNLRALPDEEFYTIEDRILFFDTCDEYSCQNMKDFFQRHKTATAWVLILLGISLLWNSLLDFLGWFLPNALYNVLNSFSYNLPQIFIAVAIIAFGLYLISGKKDQLNKEQDYGQEKNPDLNIDFPFSQDADFEQTNPLIPSKSQDVSDENNHTEAPTGEPEEKDNTQPQSKELDEDDKNL</sequence>
<dbReference type="Proteomes" id="UP000003100">
    <property type="component" value="Unassembled WGS sequence"/>
</dbReference>
<dbReference type="HOGENOM" id="CLU_053323_1_0_9"/>
<reference evidence="2 3" key="1">
    <citation type="submission" date="2009-01" db="EMBL/GenBank/DDBJ databases">
        <authorList>
            <person name="Fulton L."/>
            <person name="Clifton S."/>
            <person name="Fulton B."/>
            <person name="Xu J."/>
            <person name="Minx P."/>
            <person name="Pepin K.H."/>
            <person name="Johnson M."/>
            <person name="Bhonagiri V."/>
            <person name="Nash W.E."/>
            <person name="Mardis E.R."/>
            <person name="Wilson R.K."/>
        </authorList>
    </citation>
    <scope>NUCLEOTIDE SEQUENCE [LARGE SCALE GENOMIC DNA]</scope>
    <source>
        <strain evidence="3">DSM 10507 / JCM 14656 / S5a33</strain>
    </source>
</reference>
<keyword evidence="3" id="KW-1185">Reference proteome</keyword>
<proteinExistence type="predicted"/>
<reference evidence="2 3" key="2">
    <citation type="submission" date="2009-02" db="EMBL/GenBank/DDBJ databases">
        <title>Draft genome sequence of Blautia hydrogenotrophica DSM 10507 (Ruminococcus hydrogenotrophicus DSM 10507).</title>
        <authorList>
            <person name="Sudarsanam P."/>
            <person name="Ley R."/>
            <person name="Guruge J."/>
            <person name="Turnbaugh P.J."/>
            <person name="Mahowald M."/>
            <person name="Liep D."/>
            <person name="Gordon J."/>
        </authorList>
    </citation>
    <scope>NUCLEOTIDE SEQUENCE [LARGE SCALE GENOMIC DNA]</scope>
    <source>
        <strain evidence="3">DSM 10507 / JCM 14656 / S5a33</strain>
    </source>
</reference>
<accession>C0CMM3</accession>
<comment type="caution">
    <text evidence="2">The sequence shown here is derived from an EMBL/GenBank/DDBJ whole genome shotgun (WGS) entry which is preliminary data.</text>
</comment>